<evidence type="ECO:0000256" key="3">
    <source>
        <dbReference type="ARBA" id="ARBA00022475"/>
    </source>
</evidence>
<evidence type="ECO:0000313" key="10">
    <source>
        <dbReference type="EMBL" id="MBB3975082.1"/>
    </source>
</evidence>
<dbReference type="GO" id="GO:0005886">
    <property type="term" value="C:plasma membrane"/>
    <property type="evidence" value="ECO:0007669"/>
    <property type="project" value="UniProtKB-SubCell"/>
</dbReference>
<keyword evidence="6 8" id="KW-1133">Transmembrane helix</keyword>
<organism evidence="10 11">
    <name type="scientific">Mycoplana azooxidifex</name>
    <dbReference type="NCBI Taxonomy" id="1636188"/>
    <lineage>
        <taxon>Bacteria</taxon>
        <taxon>Pseudomonadati</taxon>
        <taxon>Pseudomonadota</taxon>
        <taxon>Alphaproteobacteria</taxon>
        <taxon>Hyphomicrobiales</taxon>
        <taxon>Rhizobiaceae</taxon>
        <taxon>Mycoplana</taxon>
    </lineage>
</organism>
<evidence type="ECO:0000256" key="9">
    <source>
        <dbReference type="SAM" id="MobiDB-lite"/>
    </source>
</evidence>
<reference evidence="10 11" key="1">
    <citation type="submission" date="2020-08" db="EMBL/GenBank/DDBJ databases">
        <title>Genomic Encyclopedia of Type Strains, Phase IV (KMG-IV): sequencing the most valuable type-strain genomes for metagenomic binning, comparative biology and taxonomic classification.</title>
        <authorList>
            <person name="Goeker M."/>
        </authorList>
    </citation>
    <scope>NUCLEOTIDE SEQUENCE [LARGE SCALE GENOMIC DNA]</scope>
    <source>
        <strain evidence="10 11">DSM 100211</strain>
    </source>
</reference>
<keyword evidence="7 8" id="KW-0472">Membrane</keyword>
<dbReference type="PANTHER" id="PTHR39342:SF1">
    <property type="entry name" value="UPF0283 MEMBRANE PROTEIN YCJF"/>
    <property type="match status" value="1"/>
</dbReference>
<proteinExistence type="inferred from homology"/>
<evidence type="ECO:0000256" key="1">
    <source>
        <dbReference type="ARBA" id="ARBA00004429"/>
    </source>
</evidence>
<dbReference type="Pfam" id="PF05128">
    <property type="entry name" value="DUF697"/>
    <property type="match status" value="1"/>
</dbReference>
<evidence type="ECO:0000313" key="11">
    <source>
        <dbReference type="Proteomes" id="UP000574761"/>
    </source>
</evidence>
<feature type="region of interest" description="Disordered" evidence="9">
    <location>
        <begin position="1"/>
        <end position="34"/>
    </location>
</feature>
<dbReference type="NCBIfam" id="TIGR01620">
    <property type="entry name" value="hyp_HI0043"/>
    <property type="match status" value="1"/>
</dbReference>
<dbReference type="HAMAP" id="MF_01085">
    <property type="entry name" value="UPF0283"/>
    <property type="match status" value="1"/>
</dbReference>
<evidence type="ECO:0000256" key="8">
    <source>
        <dbReference type="HAMAP-Rule" id="MF_01085"/>
    </source>
</evidence>
<keyword evidence="11" id="KW-1185">Reference proteome</keyword>
<dbReference type="PANTHER" id="PTHR39342">
    <property type="entry name" value="UPF0283 MEMBRANE PROTEIN YCJF"/>
    <property type="match status" value="1"/>
</dbReference>
<evidence type="ECO:0000256" key="6">
    <source>
        <dbReference type="ARBA" id="ARBA00022989"/>
    </source>
</evidence>
<keyword evidence="5 8" id="KW-0812">Transmembrane</keyword>
<comment type="subcellular location">
    <subcellularLocation>
        <location evidence="1">Cell inner membrane</location>
        <topology evidence="1">Multi-pass membrane protein</topology>
    </subcellularLocation>
    <subcellularLocation>
        <location evidence="8">Cell membrane</location>
        <topology evidence="8">Multi-pass membrane protein</topology>
    </subcellularLocation>
</comment>
<dbReference type="AlphaFoldDB" id="A0A7W6D2Y2"/>
<feature type="transmembrane region" description="Helical" evidence="8">
    <location>
        <begin position="109"/>
        <end position="130"/>
    </location>
</feature>
<protein>
    <recommendedName>
        <fullName evidence="8">UPF0283 membrane protein GGQ64_000258</fullName>
    </recommendedName>
</protein>
<dbReference type="EMBL" id="JACIEE010000001">
    <property type="protein sequence ID" value="MBB3975082.1"/>
    <property type="molecule type" value="Genomic_DNA"/>
</dbReference>
<evidence type="ECO:0000256" key="5">
    <source>
        <dbReference type="ARBA" id="ARBA00022692"/>
    </source>
</evidence>
<dbReference type="RefSeq" id="WP_183798057.1">
    <property type="nucleotide sequence ID" value="NZ_JACIEE010000001.1"/>
</dbReference>
<evidence type="ECO:0000256" key="7">
    <source>
        <dbReference type="ARBA" id="ARBA00023136"/>
    </source>
</evidence>
<comment type="caution">
    <text evidence="10">The sequence shown here is derived from an EMBL/GenBank/DDBJ whole genome shotgun (WGS) entry which is preliminary data.</text>
</comment>
<dbReference type="InterPro" id="IPR006507">
    <property type="entry name" value="UPF0283"/>
</dbReference>
<evidence type="ECO:0000256" key="4">
    <source>
        <dbReference type="ARBA" id="ARBA00022519"/>
    </source>
</evidence>
<keyword evidence="3 8" id="KW-1003">Cell membrane</keyword>
<dbReference type="InterPro" id="IPR021147">
    <property type="entry name" value="DUF697"/>
</dbReference>
<feature type="transmembrane region" description="Helical" evidence="8">
    <location>
        <begin position="74"/>
        <end position="97"/>
    </location>
</feature>
<gene>
    <name evidence="10" type="ORF">GGQ64_000258</name>
</gene>
<comment type="similarity">
    <text evidence="2 8">Belongs to the UPF0283 family.</text>
</comment>
<name>A0A7W6D2Y2_9HYPH</name>
<sequence>MNDKRPNGRRPAAFQLPDEPNTPERPARTVPRTPAQFGEGVVLTSDADDPFATTTIDPALLPVVEEAQPRRRRLTLGGIAATAFGILVSLALGLWLDSLIRDLFARSDWLGYLAAGAAAIGVVALLGVVVRELFGLRRLAVVQDIKQDVLEAAASPAAAPARKAIARLLHLFAGRPQTARGRTRLKETEGDIIDGPHLLDLAEREMLAPLDREARALILGASKRVSIVTAVSPRALVDLGYVLFESSRLIRAMAELYGGRPGSLGMLRLMRDVIAHLAVTGSIAVGDSLVQQVLGHGLASKLSARLGEGVINGLMTARIGIASMDLCRPMPFRALKRPGIGDFISDLAPGALGGKGKDPS</sequence>
<accession>A0A7W6D2Y2</accession>
<keyword evidence="4" id="KW-0997">Cell inner membrane</keyword>
<evidence type="ECO:0000256" key="2">
    <source>
        <dbReference type="ARBA" id="ARBA00008255"/>
    </source>
</evidence>
<dbReference type="Proteomes" id="UP000574761">
    <property type="component" value="Unassembled WGS sequence"/>
</dbReference>